<evidence type="ECO:0000313" key="3">
    <source>
        <dbReference type="Proteomes" id="UP000629468"/>
    </source>
</evidence>
<dbReference type="EMBL" id="JABXXO010000006">
    <property type="protein sequence ID" value="KAF7775633.1"/>
    <property type="molecule type" value="Genomic_DNA"/>
</dbReference>
<dbReference type="Proteomes" id="UP000629468">
    <property type="component" value="Unassembled WGS sequence"/>
</dbReference>
<gene>
    <name evidence="2" type="ORF">Agabi119p4_4026</name>
</gene>
<evidence type="ECO:0000256" key="1">
    <source>
        <dbReference type="SAM" id="MobiDB-lite"/>
    </source>
</evidence>
<feature type="region of interest" description="Disordered" evidence="1">
    <location>
        <begin position="348"/>
        <end position="374"/>
    </location>
</feature>
<reference evidence="2 3" key="1">
    <citation type="journal article" name="Sci. Rep.">
        <title>Telomere-to-telomere assembled and centromere annotated genomes of the two main subspecies of the button mushroom Agaricus bisporus reveal especially polymorphic chromosome ends.</title>
        <authorList>
            <person name="Sonnenberg A.S.M."/>
            <person name="Sedaghat-Telgerd N."/>
            <person name="Lavrijssen B."/>
            <person name="Ohm R.A."/>
            <person name="Hendrickx P.M."/>
            <person name="Scholtmeijer K."/>
            <person name="Baars J.J.P."/>
            <person name="van Peer A."/>
        </authorList>
    </citation>
    <scope>NUCLEOTIDE SEQUENCE [LARGE SCALE GENOMIC DNA]</scope>
    <source>
        <strain evidence="2 3">H119_p4</strain>
    </source>
</reference>
<evidence type="ECO:0000313" key="2">
    <source>
        <dbReference type="EMBL" id="KAF7775633.1"/>
    </source>
</evidence>
<feature type="region of interest" description="Disordered" evidence="1">
    <location>
        <begin position="100"/>
        <end position="127"/>
    </location>
</feature>
<organism evidence="2 3">
    <name type="scientific">Agaricus bisporus var. burnettii</name>
    <dbReference type="NCBI Taxonomy" id="192524"/>
    <lineage>
        <taxon>Eukaryota</taxon>
        <taxon>Fungi</taxon>
        <taxon>Dikarya</taxon>
        <taxon>Basidiomycota</taxon>
        <taxon>Agaricomycotina</taxon>
        <taxon>Agaricomycetes</taxon>
        <taxon>Agaricomycetidae</taxon>
        <taxon>Agaricales</taxon>
        <taxon>Agaricineae</taxon>
        <taxon>Agaricaceae</taxon>
        <taxon>Agaricus</taxon>
    </lineage>
</organism>
<feature type="compositionally biased region" description="Acidic residues" evidence="1">
    <location>
        <begin position="112"/>
        <end position="127"/>
    </location>
</feature>
<protein>
    <recommendedName>
        <fullName evidence="4">Protein kinase domain-containing protein</fullName>
    </recommendedName>
</protein>
<dbReference type="SUPFAM" id="SSF56112">
    <property type="entry name" value="Protein kinase-like (PK-like)"/>
    <property type="match status" value="1"/>
</dbReference>
<dbReference type="AlphaFoldDB" id="A0A8H7F2H8"/>
<accession>A0A8H7F2H8</accession>
<comment type="caution">
    <text evidence="2">The sequence shown here is derived from an EMBL/GenBank/DDBJ whole genome shotgun (WGS) entry which is preliminary data.</text>
</comment>
<evidence type="ECO:0008006" key="4">
    <source>
        <dbReference type="Google" id="ProtNLM"/>
    </source>
</evidence>
<sequence>MALIYNAQYNDRWDFWANWGGTEMSILRSPLHLHSILDESRVSSFNHHHHPHPSPSGMQLRFQPPTDLLCESLSRSLASTPTTSPYFSSDEEEDTSFFGRKYVDSPASHSDYEDEEEANDSDATLDDVDLDKFGSPLERIPPCERRDGAIALIAVDADHELVHEIIYHRGIPCSSDCPSPTLSSESSVTSSITDYHAIVDEFLNRPRDPFDGLNPQNFITYDPSPSSSSLYGETPLMVKRITRESTELALYLHLNSDQLRNDPWNPCPHLLRVVDHDPESESSYLFMERLNEYNTPPMTTVSHYLDFFRQALEGLSFLHEHGIVGFSCSDPSSFMADLSCGFRSRNSSSASLPHATTSQDATTSFTSPHLGRREDRFNQHDSLGVQLFDRSAYPVKYYFVNLTRARRVEEHPQEQKEPASPTKHQTHSHLSKRALQYKQDVKDLGLLFDCRLCDLPSVVSNKFKALVKSMTSGGFGAEDARKLFEALNRSLDSEVFDLPTRPGIGKRSASLKLAPRPCRGDFGLEPDRASLSS</sequence>
<dbReference type="InterPro" id="IPR011009">
    <property type="entry name" value="Kinase-like_dom_sf"/>
</dbReference>
<feature type="region of interest" description="Disordered" evidence="1">
    <location>
        <begin position="409"/>
        <end position="431"/>
    </location>
</feature>
<proteinExistence type="predicted"/>
<name>A0A8H7F2H8_AGABI</name>
<feature type="compositionally biased region" description="Polar residues" evidence="1">
    <location>
        <begin position="348"/>
        <end position="367"/>
    </location>
</feature>